<accession>A0A8E2JVT1</accession>
<dbReference type="InterPro" id="IPR012479">
    <property type="entry name" value="SAP30BP"/>
</dbReference>
<dbReference type="PANTHER" id="PTHR13464:SF0">
    <property type="entry name" value="SAP30-BINDING PROTEIN"/>
    <property type="match status" value="1"/>
</dbReference>
<keyword evidence="3" id="KW-1185">Reference proteome</keyword>
<organism evidence="2 3">
    <name type="scientific">Glonium stellatum</name>
    <dbReference type="NCBI Taxonomy" id="574774"/>
    <lineage>
        <taxon>Eukaryota</taxon>
        <taxon>Fungi</taxon>
        <taxon>Dikarya</taxon>
        <taxon>Ascomycota</taxon>
        <taxon>Pezizomycotina</taxon>
        <taxon>Dothideomycetes</taxon>
        <taxon>Pleosporomycetidae</taxon>
        <taxon>Gloniales</taxon>
        <taxon>Gloniaceae</taxon>
        <taxon>Glonium</taxon>
    </lineage>
</organism>
<feature type="compositionally biased region" description="Polar residues" evidence="1">
    <location>
        <begin position="22"/>
        <end position="33"/>
    </location>
</feature>
<dbReference type="Pfam" id="PF07818">
    <property type="entry name" value="HCNGP"/>
    <property type="match status" value="1"/>
</dbReference>
<protein>
    <submittedName>
        <fullName evidence="2">Uncharacterized protein</fullName>
    </submittedName>
</protein>
<dbReference type="AlphaFoldDB" id="A0A8E2JVT1"/>
<dbReference type="Proteomes" id="UP000250140">
    <property type="component" value="Unassembled WGS sequence"/>
</dbReference>
<name>A0A8E2JVT1_9PEZI</name>
<dbReference type="GO" id="GO:0005634">
    <property type="term" value="C:nucleus"/>
    <property type="evidence" value="ECO:0007669"/>
    <property type="project" value="TreeGrafter"/>
</dbReference>
<dbReference type="EMBL" id="KV749058">
    <property type="protein sequence ID" value="OCL11343.1"/>
    <property type="molecule type" value="Genomic_DNA"/>
</dbReference>
<feature type="region of interest" description="Disordered" evidence="1">
    <location>
        <begin position="194"/>
        <end position="286"/>
    </location>
</feature>
<evidence type="ECO:0000256" key="1">
    <source>
        <dbReference type="SAM" id="MobiDB-lite"/>
    </source>
</evidence>
<gene>
    <name evidence="2" type="ORF">AOQ84DRAFT_287419</name>
</gene>
<feature type="compositionally biased region" description="Basic and acidic residues" evidence="1">
    <location>
        <begin position="194"/>
        <end position="204"/>
    </location>
</feature>
<sequence length="286" mass="31415">MLGLNYESSDEEDAVAPILGQALTNSPQKQYSPSLPPGPAEAQPRTEGPAIGPSLGPSVTPPQGLSPNNSASIPQSPYSSTRLVIRNLTLPPVPNFEIPPSPPRSPPPGPTKKFARFLDLKKQGVHFNERIEKSSALRNPSLLKQLTDFAGINEIDQYASTLSEDMAVPTSFPDWAYVEQLTTTQKEITKKREEEQAKAQREAIEFIPATGSGASSRAATPGSKVPRGSAAERVMIGLDREKTRSPMVQESSKRKELERRGGRFDSSRSRFRSRSRSPRRKRSRSR</sequence>
<dbReference type="OrthoDB" id="1714508at2759"/>
<evidence type="ECO:0000313" key="3">
    <source>
        <dbReference type="Proteomes" id="UP000250140"/>
    </source>
</evidence>
<dbReference type="PANTHER" id="PTHR13464">
    <property type="entry name" value="TRANSCRIPTIONAL REGULATOR PROTEIN HCNGP"/>
    <property type="match status" value="1"/>
</dbReference>
<feature type="compositionally biased region" description="Basic and acidic residues" evidence="1">
    <location>
        <begin position="251"/>
        <end position="268"/>
    </location>
</feature>
<feature type="region of interest" description="Disordered" evidence="1">
    <location>
        <begin position="1"/>
        <end position="77"/>
    </location>
</feature>
<feature type="compositionally biased region" description="Basic residues" evidence="1">
    <location>
        <begin position="269"/>
        <end position="286"/>
    </location>
</feature>
<reference evidence="2 3" key="1">
    <citation type="journal article" date="2016" name="Nat. Commun.">
        <title>Ectomycorrhizal ecology is imprinted in the genome of the dominant symbiotic fungus Cenococcum geophilum.</title>
        <authorList>
            <consortium name="DOE Joint Genome Institute"/>
            <person name="Peter M."/>
            <person name="Kohler A."/>
            <person name="Ohm R.A."/>
            <person name="Kuo A."/>
            <person name="Krutzmann J."/>
            <person name="Morin E."/>
            <person name="Arend M."/>
            <person name="Barry K.W."/>
            <person name="Binder M."/>
            <person name="Choi C."/>
            <person name="Clum A."/>
            <person name="Copeland A."/>
            <person name="Grisel N."/>
            <person name="Haridas S."/>
            <person name="Kipfer T."/>
            <person name="LaButti K."/>
            <person name="Lindquist E."/>
            <person name="Lipzen A."/>
            <person name="Maire R."/>
            <person name="Meier B."/>
            <person name="Mihaltcheva S."/>
            <person name="Molinier V."/>
            <person name="Murat C."/>
            <person name="Poggeler S."/>
            <person name="Quandt C.A."/>
            <person name="Sperisen C."/>
            <person name="Tritt A."/>
            <person name="Tisserant E."/>
            <person name="Crous P.W."/>
            <person name="Henrissat B."/>
            <person name="Nehls U."/>
            <person name="Egli S."/>
            <person name="Spatafora J.W."/>
            <person name="Grigoriev I.V."/>
            <person name="Martin F.M."/>
        </authorList>
    </citation>
    <scope>NUCLEOTIDE SEQUENCE [LARGE SCALE GENOMIC DNA]</scope>
    <source>
        <strain evidence="2 3">CBS 207.34</strain>
    </source>
</reference>
<feature type="compositionally biased region" description="Low complexity" evidence="1">
    <location>
        <begin position="208"/>
        <end position="223"/>
    </location>
</feature>
<dbReference type="GO" id="GO:0006355">
    <property type="term" value="P:regulation of DNA-templated transcription"/>
    <property type="evidence" value="ECO:0007669"/>
    <property type="project" value="InterPro"/>
</dbReference>
<feature type="compositionally biased region" description="Polar residues" evidence="1">
    <location>
        <begin position="61"/>
        <end position="77"/>
    </location>
</feature>
<proteinExistence type="predicted"/>
<evidence type="ECO:0000313" key="2">
    <source>
        <dbReference type="EMBL" id="OCL11343.1"/>
    </source>
</evidence>